<sequence length="100" mass="10498">MGAGQGGGCTVRMGWRGSSLTRRVCLCLCLDEGDGSKRASAVYAGQVWDVLPPCGVRYGMVQRGACRLHIANAGRCRYHAAGWTNACDSGDQCLDSATGL</sequence>
<protein>
    <submittedName>
        <fullName evidence="1">Uncharacterized protein</fullName>
    </submittedName>
</protein>
<reference evidence="2" key="1">
    <citation type="journal article" date="2020" name="Stud. Mycol.">
        <title>101 Dothideomycetes genomes: A test case for predicting lifestyles and emergence of pathogens.</title>
        <authorList>
            <person name="Haridas S."/>
            <person name="Albert R."/>
            <person name="Binder M."/>
            <person name="Bloem J."/>
            <person name="LaButti K."/>
            <person name="Salamov A."/>
            <person name="Andreopoulos B."/>
            <person name="Baker S."/>
            <person name="Barry K."/>
            <person name="Bills G."/>
            <person name="Bluhm B."/>
            <person name="Cannon C."/>
            <person name="Castanera R."/>
            <person name="Culley D."/>
            <person name="Daum C."/>
            <person name="Ezra D."/>
            <person name="Gonzalez J."/>
            <person name="Henrissat B."/>
            <person name="Kuo A."/>
            <person name="Liang C."/>
            <person name="Lipzen A."/>
            <person name="Lutzoni F."/>
            <person name="Magnuson J."/>
            <person name="Mondo S."/>
            <person name="Nolan M."/>
            <person name="Ohm R."/>
            <person name="Pangilinan J."/>
            <person name="Park H.-J."/>
            <person name="Ramirez L."/>
            <person name="Alfaro M."/>
            <person name="Sun H."/>
            <person name="Tritt A."/>
            <person name="Yoshinaga Y."/>
            <person name="Zwiers L.-H."/>
            <person name="Turgeon B."/>
            <person name="Goodwin S."/>
            <person name="Spatafora J."/>
            <person name="Crous P."/>
            <person name="Grigoriev I."/>
        </authorList>
    </citation>
    <scope>NUCLEOTIDE SEQUENCE [LARGE SCALE GENOMIC DNA]</scope>
    <source>
        <strain evidence="2">CECT 20119</strain>
    </source>
</reference>
<accession>A0A6A6GNY3</accession>
<dbReference type="AlphaFoldDB" id="A0A6A6GNY3"/>
<dbReference type="EMBL" id="ML992502">
    <property type="protein sequence ID" value="KAF2227073.1"/>
    <property type="molecule type" value="Genomic_DNA"/>
</dbReference>
<name>A0A6A6GNY3_9PEZI</name>
<evidence type="ECO:0000313" key="2">
    <source>
        <dbReference type="Proteomes" id="UP000799538"/>
    </source>
</evidence>
<proteinExistence type="predicted"/>
<organism evidence="1 2">
    <name type="scientific">Elsinoe ampelina</name>
    <dbReference type="NCBI Taxonomy" id="302913"/>
    <lineage>
        <taxon>Eukaryota</taxon>
        <taxon>Fungi</taxon>
        <taxon>Dikarya</taxon>
        <taxon>Ascomycota</taxon>
        <taxon>Pezizomycotina</taxon>
        <taxon>Dothideomycetes</taxon>
        <taxon>Dothideomycetidae</taxon>
        <taxon>Myriangiales</taxon>
        <taxon>Elsinoaceae</taxon>
        <taxon>Elsinoe</taxon>
    </lineage>
</organism>
<dbReference type="Proteomes" id="UP000799538">
    <property type="component" value="Unassembled WGS sequence"/>
</dbReference>
<evidence type="ECO:0000313" key="1">
    <source>
        <dbReference type="EMBL" id="KAF2227073.1"/>
    </source>
</evidence>
<keyword evidence="2" id="KW-1185">Reference proteome</keyword>
<gene>
    <name evidence="1" type="ORF">BDZ85DRAFT_58106</name>
</gene>